<keyword evidence="5" id="KW-0418">Kinase</keyword>
<dbReference type="EMBL" id="MHPJ01000009">
    <property type="protein sequence ID" value="OGZ79119.1"/>
    <property type="molecule type" value="Genomic_DNA"/>
</dbReference>
<dbReference type="PANTHER" id="PTHR43047:SF72">
    <property type="entry name" value="OSMOSENSING HISTIDINE PROTEIN KINASE SLN1"/>
    <property type="match status" value="1"/>
</dbReference>
<dbReference type="SMART" id="SM00091">
    <property type="entry name" value="PAS"/>
    <property type="match status" value="1"/>
</dbReference>
<dbReference type="GO" id="GO:0005886">
    <property type="term" value="C:plasma membrane"/>
    <property type="evidence" value="ECO:0007669"/>
    <property type="project" value="TreeGrafter"/>
</dbReference>
<accession>A0A1G2IW97</accession>
<dbReference type="PANTHER" id="PTHR43047">
    <property type="entry name" value="TWO-COMPONENT HISTIDINE PROTEIN KINASE"/>
    <property type="match status" value="1"/>
</dbReference>
<keyword evidence="6" id="KW-0472">Membrane</keyword>
<feature type="transmembrane region" description="Helical" evidence="6">
    <location>
        <begin position="6"/>
        <end position="25"/>
    </location>
</feature>
<dbReference type="InterPro" id="IPR000014">
    <property type="entry name" value="PAS"/>
</dbReference>
<dbReference type="InterPro" id="IPR035965">
    <property type="entry name" value="PAS-like_dom_sf"/>
</dbReference>
<dbReference type="SUPFAM" id="SSF55785">
    <property type="entry name" value="PYP-like sensor domain (PAS domain)"/>
    <property type="match status" value="1"/>
</dbReference>
<dbReference type="Proteomes" id="UP000178650">
    <property type="component" value="Unassembled WGS sequence"/>
</dbReference>
<dbReference type="FunFam" id="3.30.565.10:FF:000006">
    <property type="entry name" value="Sensor histidine kinase WalK"/>
    <property type="match status" value="1"/>
</dbReference>
<dbReference type="STRING" id="1802223.A2358_04005"/>
<reference evidence="8 9" key="1">
    <citation type="journal article" date="2016" name="Nat. Commun.">
        <title>Thousands of microbial genomes shed light on interconnected biogeochemical processes in an aquifer system.</title>
        <authorList>
            <person name="Anantharaman K."/>
            <person name="Brown C.T."/>
            <person name="Hug L.A."/>
            <person name="Sharon I."/>
            <person name="Castelle C.J."/>
            <person name="Probst A.J."/>
            <person name="Thomas B.C."/>
            <person name="Singh A."/>
            <person name="Wilkins M.J."/>
            <person name="Karaoz U."/>
            <person name="Brodie E.L."/>
            <person name="Williams K.H."/>
            <person name="Hubbard S.S."/>
            <person name="Banfield J.F."/>
        </authorList>
    </citation>
    <scope>NUCLEOTIDE SEQUENCE [LARGE SCALE GENOMIC DNA]</scope>
</reference>
<protein>
    <recommendedName>
        <fullName evidence="2">histidine kinase</fullName>
        <ecNumber evidence="2">2.7.13.3</ecNumber>
    </recommendedName>
</protein>
<dbReference type="Gene3D" id="1.10.287.130">
    <property type="match status" value="1"/>
</dbReference>
<dbReference type="GO" id="GO:0009927">
    <property type="term" value="F:histidine phosphotransfer kinase activity"/>
    <property type="evidence" value="ECO:0007669"/>
    <property type="project" value="TreeGrafter"/>
</dbReference>
<dbReference type="InterPro" id="IPR003594">
    <property type="entry name" value="HATPase_dom"/>
</dbReference>
<evidence type="ECO:0000256" key="6">
    <source>
        <dbReference type="SAM" id="Phobius"/>
    </source>
</evidence>
<keyword evidence="3" id="KW-0597">Phosphoprotein</keyword>
<dbReference type="InterPro" id="IPR004358">
    <property type="entry name" value="Sig_transdc_His_kin-like_C"/>
</dbReference>
<dbReference type="SUPFAM" id="SSF55781">
    <property type="entry name" value="GAF domain-like"/>
    <property type="match status" value="1"/>
</dbReference>
<sequence>MTAEVLIIAIISILIILVIAGIFTFQKNKKFEKDLIKREKSARRKMYEIAILNELGDKVGYSLNVQNIAEMIIGSLRQFIEYSAASYMLFYPEKIIFRTYIEKPVSHKFIRDIKEKMLNSAGVLLNADFKNTKIDEALWGSNLSNEANDSVGSFFNIPLAISGKTVGLVTVASKESGFYKEEEIDILYKISQQATEAVMRLQMVVEQEKSKLNAMVASMADGVIMTDMDFKVLVVNPAARKVAGSENKSDPSIADFTLCLRGKFDLRDKIEESIRLEKVFVSDEISLHSGFFQIIISPVKDRWKSLGCVIVFRDITREKEIQKIKDDFTSMIVHELRSPLDSIKKMIELIRMSEVKKQKQEECFKMIYSSSSDMLSLVNNILDVAKIEAGKFELVKQPSDIKETVKRRISFFDIAAKDAKVELISQFGKDLPDKVEFDPHMISEVLNNLISNAIKFNKKNGSIIIQVLVHKNGKSIENEAKDSKINWFIKNDITAIPDSLIVAVTDTGAGIASEQINKLFNKFFQVKSAFAQKGGTGLGLAIIKSIVESHGGVVGAESVEGQGATFYFSLPINAAEIRE</sequence>
<dbReference type="InterPro" id="IPR036890">
    <property type="entry name" value="HATPase_C_sf"/>
</dbReference>
<evidence type="ECO:0000256" key="2">
    <source>
        <dbReference type="ARBA" id="ARBA00012438"/>
    </source>
</evidence>
<dbReference type="InterPro" id="IPR005467">
    <property type="entry name" value="His_kinase_dom"/>
</dbReference>
<dbReference type="Gene3D" id="3.30.565.10">
    <property type="entry name" value="Histidine kinase-like ATPase, C-terminal domain"/>
    <property type="match status" value="1"/>
</dbReference>
<dbReference type="CDD" id="cd00082">
    <property type="entry name" value="HisKA"/>
    <property type="match status" value="1"/>
</dbReference>
<dbReference type="SUPFAM" id="SSF55874">
    <property type="entry name" value="ATPase domain of HSP90 chaperone/DNA topoisomerase II/histidine kinase"/>
    <property type="match status" value="1"/>
</dbReference>
<dbReference type="Gene3D" id="3.30.450.20">
    <property type="entry name" value="PAS domain"/>
    <property type="match status" value="1"/>
</dbReference>
<feature type="domain" description="Histidine kinase" evidence="7">
    <location>
        <begin position="331"/>
        <end position="574"/>
    </location>
</feature>
<dbReference type="SUPFAM" id="SSF47384">
    <property type="entry name" value="Homodimeric domain of signal transducing histidine kinase"/>
    <property type="match status" value="1"/>
</dbReference>
<dbReference type="InterPro" id="IPR029016">
    <property type="entry name" value="GAF-like_dom_sf"/>
</dbReference>
<dbReference type="SMART" id="SM00387">
    <property type="entry name" value="HATPase_c"/>
    <property type="match status" value="1"/>
</dbReference>
<evidence type="ECO:0000256" key="5">
    <source>
        <dbReference type="ARBA" id="ARBA00022777"/>
    </source>
</evidence>
<keyword evidence="4" id="KW-0808">Transferase</keyword>
<dbReference type="Gene3D" id="3.30.450.40">
    <property type="match status" value="1"/>
</dbReference>
<proteinExistence type="predicted"/>
<dbReference type="Pfam" id="PF02518">
    <property type="entry name" value="HATPase_c"/>
    <property type="match status" value="1"/>
</dbReference>
<dbReference type="GO" id="GO:0000155">
    <property type="term" value="F:phosphorelay sensor kinase activity"/>
    <property type="evidence" value="ECO:0007669"/>
    <property type="project" value="InterPro"/>
</dbReference>
<dbReference type="AlphaFoldDB" id="A0A1G2IW97"/>
<gene>
    <name evidence="8" type="ORF">A2358_04005</name>
</gene>
<organism evidence="8 9">
    <name type="scientific">Candidatus Staskawiczbacteria bacterium RIFOXYB1_FULL_37_44</name>
    <dbReference type="NCBI Taxonomy" id="1802223"/>
    <lineage>
        <taxon>Bacteria</taxon>
        <taxon>Candidatus Staskawicziibacteriota</taxon>
    </lineage>
</organism>
<dbReference type="InterPro" id="IPR036097">
    <property type="entry name" value="HisK_dim/P_sf"/>
</dbReference>
<evidence type="ECO:0000313" key="9">
    <source>
        <dbReference type="Proteomes" id="UP000178650"/>
    </source>
</evidence>
<dbReference type="PROSITE" id="PS50109">
    <property type="entry name" value="HIS_KIN"/>
    <property type="match status" value="1"/>
</dbReference>
<evidence type="ECO:0000256" key="3">
    <source>
        <dbReference type="ARBA" id="ARBA00022553"/>
    </source>
</evidence>
<dbReference type="Pfam" id="PF00512">
    <property type="entry name" value="HisKA"/>
    <property type="match status" value="1"/>
</dbReference>
<dbReference type="InterPro" id="IPR003661">
    <property type="entry name" value="HisK_dim/P_dom"/>
</dbReference>
<evidence type="ECO:0000313" key="8">
    <source>
        <dbReference type="EMBL" id="OGZ79119.1"/>
    </source>
</evidence>
<dbReference type="SMART" id="SM00388">
    <property type="entry name" value="HisKA"/>
    <property type="match status" value="1"/>
</dbReference>
<keyword evidence="6" id="KW-0812">Transmembrane</keyword>
<evidence type="ECO:0000256" key="1">
    <source>
        <dbReference type="ARBA" id="ARBA00000085"/>
    </source>
</evidence>
<evidence type="ECO:0000259" key="7">
    <source>
        <dbReference type="PROSITE" id="PS50109"/>
    </source>
</evidence>
<comment type="caution">
    <text evidence="8">The sequence shown here is derived from an EMBL/GenBank/DDBJ whole genome shotgun (WGS) entry which is preliminary data.</text>
</comment>
<comment type="catalytic activity">
    <reaction evidence="1">
        <text>ATP + protein L-histidine = ADP + protein N-phospho-L-histidine.</text>
        <dbReference type="EC" id="2.7.13.3"/>
    </reaction>
</comment>
<dbReference type="EC" id="2.7.13.3" evidence="2"/>
<dbReference type="PRINTS" id="PR00344">
    <property type="entry name" value="BCTRLSENSOR"/>
</dbReference>
<evidence type="ECO:0000256" key="4">
    <source>
        <dbReference type="ARBA" id="ARBA00022679"/>
    </source>
</evidence>
<keyword evidence="6" id="KW-1133">Transmembrane helix</keyword>
<name>A0A1G2IW97_9BACT</name>